<dbReference type="PANTHER" id="PTHR34309">
    <property type="entry name" value="SLR1406 PROTEIN"/>
    <property type="match status" value="1"/>
</dbReference>
<accession>A0A345Y9P0</accession>
<dbReference type="PANTHER" id="PTHR34309:SF10">
    <property type="entry name" value="SLR1406 PROTEIN"/>
    <property type="match status" value="1"/>
</dbReference>
<evidence type="ECO:0000256" key="1">
    <source>
        <dbReference type="SAM" id="SignalP"/>
    </source>
</evidence>
<keyword evidence="5" id="KW-1185">Reference proteome</keyword>
<reference evidence="2 4" key="1">
    <citation type="submission" date="2018-07" db="EMBL/GenBank/DDBJ databases">
        <title>Crenobacter cavernae sp. nov., isolated from a karst cave.</title>
        <authorList>
            <person name="Zhu H."/>
        </authorList>
    </citation>
    <scope>NUCLEOTIDE SEQUENCE [LARGE SCALE GENOMIC DNA]</scope>
    <source>
        <strain evidence="2 4">K1W11S-77</strain>
    </source>
</reference>
<dbReference type="AlphaFoldDB" id="A0A345Y9P0"/>
<dbReference type="OrthoDB" id="70242at2"/>
<organism evidence="2 4">
    <name type="scientific">Crenobacter cavernae</name>
    <dbReference type="NCBI Taxonomy" id="2290923"/>
    <lineage>
        <taxon>Bacteria</taxon>
        <taxon>Pseudomonadati</taxon>
        <taxon>Pseudomonadota</taxon>
        <taxon>Betaproteobacteria</taxon>
        <taxon>Neisseriales</taxon>
        <taxon>Neisseriaceae</taxon>
        <taxon>Crenobacter</taxon>
    </lineage>
</organism>
<feature type="chain" id="PRO_5044584593" evidence="1">
    <location>
        <begin position="20"/>
        <end position="160"/>
    </location>
</feature>
<dbReference type="InterPro" id="IPR038084">
    <property type="entry name" value="PduO/GlcC-like_sf"/>
</dbReference>
<keyword evidence="1" id="KW-0732">Signal</keyword>
<dbReference type="InterPro" id="IPR005624">
    <property type="entry name" value="PduO/GlcC-like"/>
</dbReference>
<dbReference type="KEGG" id="ccah:DWG20_15110"/>
<sequence>MKKILLTAALLSAAFAAHAEVRTEKTISANLAQTLAANTVAACKDKGYAVTAAVVDRAGQVKALLRADNAGPHTIDSSLKKAYTAASAKSPTSAMMETAQKNPGAQNLTDIPGFLLLGGGVPVKVGNEVIGAIGVGGAPGGHLDEQCAVAALDKAKGELK</sequence>
<dbReference type="Proteomes" id="UP000290682">
    <property type="component" value="Unassembled WGS sequence"/>
</dbReference>
<evidence type="ECO:0000313" key="5">
    <source>
        <dbReference type="Proteomes" id="UP000290682"/>
    </source>
</evidence>
<dbReference type="InterPro" id="IPR052517">
    <property type="entry name" value="GlcG_carb_metab_protein"/>
</dbReference>
<protein>
    <submittedName>
        <fullName evidence="2">Heme-binding protein</fullName>
    </submittedName>
</protein>
<feature type="signal peptide" evidence="1">
    <location>
        <begin position="1"/>
        <end position="19"/>
    </location>
</feature>
<evidence type="ECO:0000313" key="2">
    <source>
        <dbReference type="EMBL" id="AXK40642.1"/>
    </source>
</evidence>
<evidence type="ECO:0000313" key="4">
    <source>
        <dbReference type="Proteomes" id="UP000254537"/>
    </source>
</evidence>
<dbReference type="EMBL" id="REGR01000001">
    <property type="protein sequence ID" value="RXZ45316.1"/>
    <property type="molecule type" value="Genomic_DNA"/>
</dbReference>
<proteinExistence type="predicted"/>
<dbReference type="EMBL" id="CP031337">
    <property type="protein sequence ID" value="AXK40642.1"/>
    <property type="molecule type" value="Genomic_DNA"/>
</dbReference>
<dbReference type="Pfam" id="PF03928">
    <property type="entry name" value="HbpS-like"/>
    <property type="match status" value="1"/>
</dbReference>
<reference evidence="3 5" key="2">
    <citation type="submission" date="2018-10" db="EMBL/GenBank/DDBJ databases">
        <title>Draft genome of Fastidiocella sp. strain 375T, a bacterium isolated from a karstic cave dripping water.</title>
        <authorList>
            <person name="Coelho C."/>
            <person name="Verissimo A."/>
            <person name="Tiago I."/>
        </authorList>
    </citation>
    <scope>NUCLEOTIDE SEQUENCE [LARGE SCALE GENOMIC DNA]</scope>
    <source>
        <strain evidence="3 5">CAVE-375</strain>
    </source>
</reference>
<dbReference type="Proteomes" id="UP000254537">
    <property type="component" value="Chromosome"/>
</dbReference>
<dbReference type="Gene3D" id="3.30.450.150">
    <property type="entry name" value="Haem-degrading domain"/>
    <property type="match status" value="1"/>
</dbReference>
<dbReference type="SUPFAM" id="SSF143744">
    <property type="entry name" value="GlcG-like"/>
    <property type="match status" value="1"/>
</dbReference>
<evidence type="ECO:0000313" key="3">
    <source>
        <dbReference type="EMBL" id="RXZ45316.1"/>
    </source>
</evidence>
<gene>
    <name evidence="2" type="ORF">DWG20_15110</name>
    <name evidence="3" type="ORF">EBB06_00375</name>
</gene>
<dbReference type="RefSeq" id="WP_115434569.1">
    <property type="nucleotide sequence ID" value="NZ_CP031337.1"/>
</dbReference>
<name>A0A345Y9P0_9NEIS</name>